<proteinExistence type="predicted"/>
<sequence>MNSFKNYETIKVTLKYGGAKGVLISGMMNKTEALHVLLADLNVLRAHRPKGENIHQEGAAFLLSWPHPTHASVPVVEGSLYPRWVTISKGNPELNAVKEELSIESVTVEILPSIDFTGTRGTNLSPLGPKHTIELPWTEGMSPPLSSTSERSDSQFTAEVVQRKRSRFDFINEQGVSSPPFGSDGNNEPSNPLLKRIRTEQHLPIQNSTAEGNHTLNGFSTEEYQPTQVGDKTHRSRYPTSRAPLTITPQQPLRIPPYHIRPPPGSPGISNSPIPSGPRPPRDRETINRLSLELSKVRGQLTTLKHSEKGISEELMRLGVPQSKSEETAPSPHDMEARLILLEIELQQERTQRLRAERMLSEVERECRVPFVVPALFQAFCRISELGHHEYLKGDCASSGPVILNQPSKSFYDIFKSAFLVGGKVHTGAPLLGVIG</sequence>
<gene>
    <name evidence="2" type="ORF">F5147DRAFT_718981</name>
</gene>
<dbReference type="RefSeq" id="XP_041287762.1">
    <property type="nucleotide sequence ID" value="XM_041438736.1"/>
</dbReference>
<feature type="region of interest" description="Disordered" evidence="1">
    <location>
        <begin position="173"/>
        <end position="192"/>
    </location>
</feature>
<dbReference type="OrthoDB" id="3070390at2759"/>
<dbReference type="EMBL" id="JABBWM010000076">
    <property type="protein sequence ID" value="KAG2095144.1"/>
    <property type="molecule type" value="Genomic_DNA"/>
</dbReference>
<organism evidence="2 3">
    <name type="scientific">Suillus discolor</name>
    <dbReference type="NCBI Taxonomy" id="1912936"/>
    <lineage>
        <taxon>Eukaryota</taxon>
        <taxon>Fungi</taxon>
        <taxon>Dikarya</taxon>
        <taxon>Basidiomycota</taxon>
        <taxon>Agaricomycotina</taxon>
        <taxon>Agaricomycetes</taxon>
        <taxon>Agaricomycetidae</taxon>
        <taxon>Boletales</taxon>
        <taxon>Suillineae</taxon>
        <taxon>Suillaceae</taxon>
        <taxon>Suillus</taxon>
    </lineage>
</organism>
<comment type="caution">
    <text evidence="2">The sequence shown here is derived from an EMBL/GenBank/DDBJ whole genome shotgun (WGS) entry which is preliminary data.</text>
</comment>
<dbReference type="AlphaFoldDB" id="A0A9P7EX34"/>
<feature type="region of interest" description="Disordered" evidence="1">
    <location>
        <begin position="205"/>
        <end position="284"/>
    </location>
</feature>
<protein>
    <submittedName>
        <fullName evidence="2">Uncharacterized protein</fullName>
    </submittedName>
</protein>
<name>A0A9P7EX34_9AGAM</name>
<keyword evidence="3" id="KW-1185">Reference proteome</keyword>
<dbReference type="Proteomes" id="UP000823399">
    <property type="component" value="Unassembled WGS sequence"/>
</dbReference>
<reference evidence="2" key="1">
    <citation type="journal article" date="2020" name="New Phytol.">
        <title>Comparative genomics reveals dynamic genome evolution in host specialist ectomycorrhizal fungi.</title>
        <authorList>
            <person name="Lofgren L.A."/>
            <person name="Nguyen N.H."/>
            <person name="Vilgalys R."/>
            <person name="Ruytinx J."/>
            <person name="Liao H.L."/>
            <person name="Branco S."/>
            <person name="Kuo A."/>
            <person name="LaButti K."/>
            <person name="Lipzen A."/>
            <person name="Andreopoulos W."/>
            <person name="Pangilinan J."/>
            <person name="Riley R."/>
            <person name="Hundley H."/>
            <person name="Na H."/>
            <person name="Barry K."/>
            <person name="Grigoriev I.V."/>
            <person name="Stajich J.E."/>
            <person name="Kennedy P.G."/>
        </authorList>
    </citation>
    <scope>NUCLEOTIDE SEQUENCE</scope>
    <source>
        <strain evidence="2">FC423</strain>
    </source>
</reference>
<accession>A0A9P7EX34</accession>
<feature type="compositionally biased region" description="Polar residues" evidence="1">
    <location>
        <begin position="205"/>
        <end position="230"/>
    </location>
</feature>
<evidence type="ECO:0000256" key="1">
    <source>
        <dbReference type="SAM" id="MobiDB-lite"/>
    </source>
</evidence>
<dbReference type="GeneID" id="64700995"/>
<evidence type="ECO:0000313" key="2">
    <source>
        <dbReference type="EMBL" id="KAG2095144.1"/>
    </source>
</evidence>
<evidence type="ECO:0000313" key="3">
    <source>
        <dbReference type="Proteomes" id="UP000823399"/>
    </source>
</evidence>